<proteinExistence type="predicted"/>
<feature type="compositionally biased region" description="Polar residues" evidence="1">
    <location>
        <begin position="41"/>
        <end position="51"/>
    </location>
</feature>
<evidence type="ECO:0000313" key="4">
    <source>
        <dbReference type="Proteomes" id="UP001501581"/>
    </source>
</evidence>
<comment type="caution">
    <text evidence="3">The sequence shown here is derived from an EMBL/GenBank/DDBJ whole genome shotgun (WGS) entry which is preliminary data.</text>
</comment>
<name>A0ABN1TVU1_9ACTN</name>
<dbReference type="RefSeq" id="WP_343994475.1">
    <property type="nucleotide sequence ID" value="NZ_BAAALG010000009.1"/>
</dbReference>
<feature type="chain" id="PRO_5047241488" evidence="2">
    <location>
        <begin position="24"/>
        <end position="481"/>
    </location>
</feature>
<evidence type="ECO:0000313" key="3">
    <source>
        <dbReference type="EMBL" id="GAA1103494.1"/>
    </source>
</evidence>
<feature type="compositionally biased region" description="Basic and acidic residues" evidence="1">
    <location>
        <begin position="332"/>
        <end position="343"/>
    </location>
</feature>
<reference evidence="3 4" key="1">
    <citation type="journal article" date="2019" name="Int. J. Syst. Evol. Microbiol.">
        <title>The Global Catalogue of Microorganisms (GCM) 10K type strain sequencing project: providing services to taxonomists for standard genome sequencing and annotation.</title>
        <authorList>
            <consortium name="The Broad Institute Genomics Platform"/>
            <consortium name="The Broad Institute Genome Sequencing Center for Infectious Disease"/>
            <person name="Wu L."/>
            <person name="Ma J."/>
        </authorList>
    </citation>
    <scope>NUCLEOTIDE SEQUENCE [LARGE SCALE GENOMIC DNA]</scope>
    <source>
        <strain evidence="3 4">JCM 13008</strain>
    </source>
</reference>
<protein>
    <submittedName>
        <fullName evidence="3">Uncharacterized protein</fullName>
    </submittedName>
</protein>
<evidence type="ECO:0000256" key="1">
    <source>
        <dbReference type="SAM" id="MobiDB-lite"/>
    </source>
</evidence>
<evidence type="ECO:0000256" key="2">
    <source>
        <dbReference type="SAM" id="SignalP"/>
    </source>
</evidence>
<feature type="region of interest" description="Disordered" evidence="1">
    <location>
        <begin position="24"/>
        <end position="64"/>
    </location>
</feature>
<sequence>MRTRQRLGAVVALFGLAVLGACSDDGSADPERGSSVGPDQAATSSEQTSGATPGEPETSGFPNLLEPSEEIRIGRHRYVSACQLLPLDAVRAVLGEVRTADDGIYETSWDRSPQRARNGLAWTEDDAECTWRNGLRDTRSVTIRLKQAAGADATEQRAIYDRLPYDVVDAWRRWKKVPSTAPAAALAFQEQLRTGVSTYRELAKEFGLSGPDPDGIVVPTETGLGGTFVFAGNEGNVTWQLEADGWPGQGERASDPTFLAAGGALVAALRERLQDPDLDQSPAPTILGERDLLGNTPLLEPCALFDRTAFRRGTGLSQNGRTERSIAPSRPDLPDELGRRDPAAGCDRLYEADRGPKRGGNALHRSLGSSGSLRLDVRLVYLPTEEQAKQFYRGVDPGPKLRTDADAAHLWTSSGTIVARVGNYGVFFGTQALVSCDSPRLAGKPCDQVEDLPVDRAIAVRAFNATVKNLRAQAAERAPSF</sequence>
<accession>A0ABN1TVU1</accession>
<feature type="signal peptide" evidence="2">
    <location>
        <begin position="1"/>
        <end position="23"/>
    </location>
</feature>
<feature type="region of interest" description="Disordered" evidence="1">
    <location>
        <begin position="314"/>
        <end position="343"/>
    </location>
</feature>
<dbReference type="PROSITE" id="PS51257">
    <property type="entry name" value="PROKAR_LIPOPROTEIN"/>
    <property type="match status" value="1"/>
</dbReference>
<gene>
    <name evidence="3" type="ORF">GCM10009668_22910</name>
</gene>
<dbReference type="EMBL" id="BAAALG010000009">
    <property type="protein sequence ID" value="GAA1103494.1"/>
    <property type="molecule type" value="Genomic_DNA"/>
</dbReference>
<organism evidence="3 4">
    <name type="scientific">Nocardioides dubius</name>
    <dbReference type="NCBI Taxonomy" id="317019"/>
    <lineage>
        <taxon>Bacteria</taxon>
        <taxon>Bacillati</taxon>
        <taxon>Actinomycetota</taxon>
        <taxon>Actinomycetes</taxon>
        <taxon>Propionibacteriales</taxon>
        <taxon>Nocardioidaceae</taxon>
        <taxon>Nocardioides</taxon>
    </lineage>
</organism>
<dbReference type="Proteomes" id="UP001501581">
    <property type="component" value="Unassembled WGS sequence"/>
</dbReference>
<keyword evidence="4" id="KW-1185">Reference proteome</keyword>
<keyword evidence="2" id="KW-0732">Signal</keyword>